<organism evidence="7 8">
    <name type="scientific">Macrostomum lignano</name>
    <dbReference type="NCBI Taxonomy" id="282301"/>
    <lineage>
        <taxon>Eukaryota</taxon>
        <taxon>Metazoa</taxon>
        <taxon>Spiralia</taxon>
        <taxon>Lophotrochozoa</taxon>
        <taxon>Platyhelminthes</taxon>
        <taxon>Rhabditophora</taxon>
        <taxon>Macrostomorpha</taxon>
        <taxon>Macrostomida</taxon>
        <taxon>Macrostomidae</taxon>
        <taxon>Macrostomum</taxon>
    </lineage>
</organism>
<dbReference type="SUPFAM" id="SSF103473">
    <property type="entry name" value="MFS general substrate transporter"/>
    <property type="match status" value="1"/>
</dbReference>
<dbReference type="InterPro" id="IPR036259">
    <property type="entry name" value="MFS_trans_sf"/>
</dbReference>
<dbReference type="InterPro" id="IPR020846">
    <property type="entry name" value="MFS_dom"/>
</dbReference>
<dbReference type="Proteomes" id="UP000095280">
    <property type="component" value="Unplaced"/>
</dbReference>
<keyword evidence="5" id="KW-0472">Membrane</keyword>
<evidence type="ECO:0000256" key="1">
    <source>
        <dbReference type="ARBA" id="ARBA00004141"/>
    </source>
</evidence>
<dbReference type="InterPro" id="IPR044770">
    <property type="entry name" value="MFS_spinster-like"/>
</dbReference>
<dbReference type="STRING" id="282301.A0A1I8GDG1"/>
<sequence>MASSSSLLDDSRAQSGSHRRYVALASQTQSDAAANASSSSSTLASDEDEAPLVTERHQRRCSGGSAYVSAGLLCLVNLLNYADRSTVAAVLHRIKSSFKVDFKDSGLLQTCFILSYMMLCPIFGYLGDRGQPGRLLFSRKGIMLLGVCLWSGITLASSFVPNSMFGLLLVSRSLVGVGEASYATVSAPIIADLFAHDARTWALILFNLQVPFGTGVGFVIGQLVSDATDSWNWALRVTSPLGLLCVILLAVCFREPRRGQSEGPAATAAAAAAAINPSRWLDDLRALSKISTFVLTTLGLSSVSFVTGALALWTPEMLRLSVLSRGGSQSEAGSTTLVFGVLTCLAGIFGVIGGTELARRLRRRTARADPLVCAGGLMLSVPFLMATLLTVRSYLVLGYAFIFLTELALFTNWALVTDMCMRVCLPSLRATATGLSLLSSHLLGDATSPYLLGLLTDWFRAGGSDSYYRQFIALRRAMYLGLFVLVAGSAAFMACAIRYPEDCRRVAKIEEAALIAAANNRCLDDEDDGETGNEGESERLVAAAATVA</sequence>
<evidence type="ECO:0000313" key="7">
    <source>
        <dbReference type="Proteomes" id="UP000095280"/>
    </source>
</evidence>
<comment type="subcellular location">
    <subcellularLocation>
        <location evidence="1">Membrane</location>
        <topology evidence="1">Multi-pass membrane protein</topology>
    </subcellularLocation>
</comment>
<keyword evidence="3" id="KW-0812">Transmembrane</keyword>
<evidence type="ECO:0000313" key="8">
    <source>
        <dbReference type="WBParaSite" id="maker-uti_cns_0001563-snap-gene-0.2-mRNA-1"/>
    </source>
</evidence>
<dbReference type="PANTHER" id="PTHR23505:SF79">
    <property type="entry name" value="PROTEIN SPINSTER"/>
    <property type="match status" value="1"/>
</dbReference>
<evidence type="ECO:0000256" key="6">
    <source>
        <dbReference type="ARBA" id="ARBA00024338"/>
    </source>
</evidence>
<dbReference type="PANTHER" id="PTHR23505">
    <property type="entry name" value="SPINSTER"/>
    <property type="match status" value="1"/>
</dbReference>
<reference evidence="8" key="1">
    <citation type="submission" date="2016-11" db="UniProtKB">
        <authorList>
            <consortium name="WormBaseParasite"/>
        </authorList>
    </citation>
    <scope>IDENTIFICATION</scope>
</reference>
<keyword evidence="7" id="KW-1185">Reference proteome</keyword>
<proteinExistence type="inferred from homology"/>
<comment type="similarity">
    <text evidence="6">Belongs to the major facilitator superfamily. Spinster (TC 2.A.1.49) family.</text>
</comment>
<dbReference type="AlphaFoldDB" id="A0A1I8GDG1"/>
<dbReference type="Pfam" id="PF07690">
    <property type="entry name" value="MFS_1"/>
    <property type="match status" value="1"/>
</dbReference>
<dbReference type="GO" id="GO:0022857">
    <property type="term" value="F:transmembrane transporter activity"/>
    <property type="evidence" value="ECO:0007669"/>
    <property type="project" value="InterPro"/>
</dbReference>
<evidence type="ECO:0000256" key="5">
    <source>
        <dbReference type="ARBA" id="ARBA00023136"/>
    </source>
</evidence>
<dbReference type="CDD" id="cd17328">
    <property type="entry name" value="MFS_spinster_like"/>
    <property type="match status" value="1"/>
</dbReference>
<evidence type="ECO:0000256" key="4">
    <source>
        <dbReference type="ARBA" id="ARBA00022989"/>
    </source>
</evidence>
<dbReference type="GO" id="GO:0016020">
    <property type="term" value="C:membrane"/>
    <property type="evidence" value="ECO:0007669"/>
    <property type="project" value="UniProtKB-SubCell"/>
</dbReference>
<dbReference type="Gene3D" id="1.20.1250.20">
    <property type="entry name" value="MFS general substrate transporter like domains"/>
    <property type="match status" value="1"/>
</dbReference>
<evidence type="ECO:0000256" key="2">
    <source>
        <dbReference type="ARBA" id="ARBA00022448"/>
    </source>
</evidence>
<evidence type="ECO:0000256" key="3">
    <source>
        <dbReference type="ARBA" id="ARBA00022692"/>
    </source>
</evidence>
<keyword evidence="2" id="KW-0813">Transport</keyword>
<dbReference type="OrthoDB" id="6770063at2759"/>
<name>A0A1I8GDG1_9PLAT</name>
<protein>
    <submittedName>
        <fullName evidence="8">MFS domain-containing protein</fullName>
    </submittedName>
</protein>
<accession>A0A1I8GDG1</accession>
<dbReference type="WBParaSite" id="maker-uti_cns_0001563-snap-gene-0.2-mRNA-1">
    <property type="protein sequence ID" value="maker-uti_cns_0001563-snap-gene-0.2-mRNA-1"/>
    <property type="gene ID" value="maker-uti_cns_0001563-snap-gene-0.2"/>
</dbReference>
<dbReference type="InterPro" id="IPR011701">
    <property type="entry name" value="MFS"/>
</dbReference>
<keyword evidence="4" id="KW-1133">Transmembrane helix</keyword>
<dbReference type="PROSITE" id="PS50850">
    <property type="entry name" value="MFS"/>
    <property type="match status" value="1"/>
</dbReference>